<organism evidence="1 2">
    <name type="scientific">Xaviernesmea oryzae</name>
    <dbReference type="NCBI Taxonomy" id="464029"/>
    <lineage>
        <taxon>Bacteria</taxon>
        <taxon>Pseudomonadati</taxon>
        <taxon>Pseudomonadota</taxon>
        <taxon>Alphaproteobacteria</taxon>
        <taxon>Hyphomicrobiales</taxon>
        <taxon>Rhizobiaceae</taxon>
        <taxon>Rhizobium/Agrobacterium group</taxon>
        <taxon>Xaviernesmea</taxon>
    </lineage>
</organism>
<dbReference type="EMBL" id="FXAF01000006">
    <property type="protein sequence ID" value="SMF53456.1"/>
    <property type="molecule type" value="Genomic_DNA"/>
</dbReference>
<protein>
    <submittedName>
        <fullName evidence="1">Uncharacterized protein</fullName>
    </submittedName>
</protein>
<proteinExistence type="predicted"/>
<sequence length="78" mass="8730">MADIHEFPKTKSQREVEQLLMEAMKNVNDAIRAAAKCGFEISIVPLTAHATYSADPLPLVNIQAHLPRRVSRQEVADF</sequence>
<name>A0A1X7FKQ4_9HYPH</name>
<keyword evidence="2" id="KW-1185">Reference proteome</keyword>
<evidence type="ECO:0000313" key="1">
    <source>
        <dbReference type="EMBL" id="SMF53456.1"/>
    </source>
</evidence>
<evidence type="ECO:0000313" key="2">
    <source>
        <dbReference type="Proteomes" id="UP000192903"/>
    </source>
</evidence>
<accession>A0A1X7FKQ4</accession>
<dbReference type="Proteomes" id="UP000192903">
    <property type="component" value="Unassembled WGS sequence"/>
</dbReference>
<dbReference type="STRING" id="464029.SAMN02982989_3204"/>
<dbReference type="AlphaFoldDB" id="A0A1X7FKQ4"/>
<dbReference type="RefSeq" id="WP_085423279.1">
    <property type="nucleotide sequence ID" value="NZ_FXAF01000006.1"/>
</dbReference>
<reference evidence="2" key="1">
    <citation type="submission" date="2017-04" db="EMBL/GenBank/DDBJ databases">
        <authorList>
            <person name="Varghese N."/>
            <person name="Submissions S."/>
        </authorList>
    </citation>
    <scope>NUCLEOTIDE SEQUENCE [LARGE SCALE GENOMIC DNA]</scope>
    <source>
        <strain evidence="2">B4P</strain>
    </source>
</reference>
<gene>
    <name evidence="1" type="ORF">SAMN02982989_3204</name>
</gene>